<dbReference type="Proteomes" id="UP000789595">
    <property type="component" value="Unassembled WGS sequence"/>
</dbReference>
<evidence type="ECO:0000313" key="4">
    <source>
        <dbReference type="EMBL" id="CAH0379650.1"/>
    </source>
</evidence>
<feature type="region of interest" description="Disordered" evidence="2">
    <location>
        <begin position="270"/>
        <end position="290"/>
    </location>
</feature>
<evidence type="ECO:0000313" key="3">
    <source>
        <dbReference type="EMBL" id="CAE0704105.1"/>
    </source>
</evidence>
<dbReference type="EMBL" id="CAKKNE010000006">
    <property type="protein sequence ID" value="CAH0379650.1"/>
    <property type="molecule type" value="Genomic_DNA"/>
</dbReference>
<proteinExistence type="predicted"/>
<reference evidence="4" key="2">
    <citation type="submission" date="2021-11" db="EMBL/GenBank/DDBJ databases">
        <authorList>
            <consortium name="Genoscope - CEA"/>
            <person name="William W."/>
        </authorList>
    </citation>
    <scope>NUCLEOTIDE SEQUENCE</scope>
</reference>
<reference evidence="3" key="1">
    <citation type="submission" date="2021-01" db="EMBL/GenBank/DDBJ databases">
        <authorList>
            <person name="Corre E."/>
            <person name="Pelletier E."/>
            <person name="Niang G."/>
            <person name="Scheremetjew M."/>
            <person name="Finn R."/>
            <person name="Kale V."/>
            <person name="Holt S."/>
            <person name="Cochrane G."/>
            <person name="Meng A."/>
            <person name="Brown T."/>
            <person name="Cohen L."/>
        </authorList>
    </citation>
    <scope>NUCLEOTIDE SEQUENCE</scope>
    <source>
        <strain evidence="3">CCMP1756</strain>
    </source>
</reference>
<evidence type="ECO:0000256" key="1">
    <source>
        <dbReference type="SAM" id="Coils"/>
    </source>
</evidence>
<organism evidence="3">
    <name type="scientific">Pelagomonas calceolata</name>
    <dbReference type="NCBI Taxonomy" id="35677"/>
    <lineage>
        <taxon>Eukaryota</taxon>
        <taxon>Sar</taxon>
        <taxon>Stramenopiles</taxon>
        <taxon>Ochrophyta</taxon>
        <taxon>Pelagophyceae</taxon>
        <taxon>Pelagomonadales</taxon>
        <taxon>Pelagomonadaceae</taxon>
        <taxon>Pelagomonas</taxon>
    </lineage>
</organism>
<keyword evidence="1" id="KW-0175">Coiled coil</keyword>
<name>A0A7S4A5B9_9STRA</name>
<feature type="coiled-coil region" evidence="1">
    <location>
        <begin position="39"/>
        <end position="99"/>
    </location>
</feature>
<accession>A0A7S4A5B9</accession>
<gene>
    <name evidence="3" type="ORF">PCAL00307_LOCUS19553</name>
    <name evidence="4" type="ORF">PECAL_6P12780</name>
</gene>
<dbReference type="AlphaFoldDB" id="A0A7S4A5B9"/>
<keyword evidence="5" id="KW-1185">Reference proteome</keyword>
<dbReference type="EMBL" id="HBIW01022682">
    <property type="protein sequence ID" value="CAE0704105.1"/>
    <property type="molecule type" value="Transcribed_RNA"/>
</dbReference>
<sequence length="426" mass="46653">MAAATARDLLAKEGAALRRDEASCLDLLRANEDSDQKTTQRLQRALRNVRKQLDEVDLAHAIAEGQASAEAREDAHTRVDELESDLAAVRAELLAEKKRRQDAETLIKKELEPRLKAFREVSGEQCVTLSGGQAPQTTSTWAVPIKVRTIYVPTRPAPNDADDVDHLRVERDQLRDSVDRLTASGAAARAASRAKSARLEAQLQALRSSDLNAVRQTQVLEAKRAAAEAEALRLDAARSGAQEELVKLKCVNEKLTQEAERVDRVRLDEERRSAARRASESKRQQDAKKALTERSKLMKELETARRDAASARALVARERKRRTASVNGFGRDLQELRKALARVAASVDASSMHQGRASARAARCCVPGDDALDLLSPSSEIDLGTVLERLAAMEKQLAPSLKARALDVAALSPRKVTPTKKGLVSP</sequence>
<protein>
    <submittedName>
        <fullName evidence="3">Uncharacterized protein</fullName>
    </submittedName>
</protein>
<evidence type="ECO:0000313" key="5">
    <source>
        <dbReference type="Proteomes" id="UP000789595"/>
    </source>
</evidence>
<evidence type="ECO:0000256" key="2">
    <source>
        <dbReference type="SAM" id="MobiDB-lite"/>
    </source>
</evidence>